<dbReference type="OrthoDB" id="9800053at2"/>
<evidence type="ECO:0008006" key="4">
    <source>
        <dbReference type="Google" id="ProtNLM"/>
    </source>
</evidence>
<organism evidence="2 3">
    <name type="scientific">Longibacter salinarum</name>
    <dbReference type="NCBI Taxonomy" id="1850348"/>
    <lineage>
        <taxon>Bacteria</taxon>
        <taxon>Pseudomonadati</taxon>
        <taxon>Rhodothermota</taxon>
        <taxon>Rhodothermia</taxon>
        <taxon>Rhodothermales</taxon>
        <taxon>Salisaetaceae</taxon>
        <taxon>Longibacter</taxon>
    </lineage>
</organism>
<dbReference type="AlphaFoldDB" id="A0A2A8D1P0"/>
<name>A0A2A8D1P0_9BACT</name>
<keyword evidence="3" id="KW-1185">Reference proteome</keyword>
<evidence type="ECO:0000313" key="3">
    <source>
        <dbReference type="Proteomes" id="UP000220102"/>
    </source>
</evidence>
<feature type="transmembrane region" description="Helical" evidence="1">
    <location>
        <begin position="287"/>
        <end position="313"/>
    </location>
</feature>
<dbReference type="PANTHER" id="PTHR35337:SF1">
    <property type="entry name" value="SLR1478 PROTEIN"/>
    <property type="match status" value="1"/>
</dbReference>
<dbReference type="InterPro" id="IPR002798">
    <property type="entry name" value="SpoIIM-like"/>
</dbReference>
<dbReference type="Proteomes" id="UP000220102">
    <property type="component" value="Unassembled WGS sequence"/>
</dbReference>
<dbReference type="RefSeq" id="WP_098073777.1">
    <property type="nucleotide sequence ID" value="NZ_PDEQ01000001.1"/>
</dbReference>
<feature type="transmembrane region" description="Helical" evidence="1">
    <location>
        <begin position="200"/>
        <end position="218"/>
    </location>
</feature>
<keyword evidence="1" id="KW-0472">Membrane</keyword>
<keyword evidence="1" id="KW-1133">Transmembrane helix</keyword>
<evidence type="ECO:0000313" key="2">
    <source>
        <dbReference type="EMBL" id="PEN14879.1"/>
    </source>
</evidence>
<keyword evidence="1" id="KW-0812">Transmembrane</keyword>
<sequence length="346" mass="38211">MREVAFVRRNADTWKEFERVLEEAHPDPDQLADLYIRLTDDLAYAQTYYPGSKTSAYLNELSTEVHQRIYKTKPVERGRYRRFWFEDVPAAVAGAKTELIVALLVFVGAMAIGILSSAYDPGFVRLILGDQYVNMTLANIESGDPMAVYKKMHQVDMFLGIALNNIRVSIYAFAAGLFFSVGTGFILLQNGVMIGAFHYLFVKHDLLIESLLVIYIHGMLELSAIVVAGAAGFVLGNGFLFPGTKTRRESFVESARTGAMILVGLIPIFVLAAFLEGFVTRLTGMPTVVSLLIIGISAAVVVGYFVVLPFYYLNRTEEARLTRSDNDPSLADLAPVGASVSPVNRR</sequence>
<dbReference type="EMBL" id="PDEQ01000001">
    <property type="protein sequence ID" value="PEN14879.1"/>
    <property type="molecule type" value="Genomic_DNA"/>
</dbReference>
<dbReference type="Pfam" id="PF01944">
    <property type="entry name" value="SpoIIM"/>
    <property type="match status" value="1"/>
</dbReference>
<feature type="transmembrane region" description="Helical" evidence="1">
    <location>
        <begin position="255"/>
        <end position="275"/>
    </location>
</feature>
<dbReference type="PANTHER" id="PTHR35337">
    <property type="entry name" value="SLR1478 PROTEIN"/>
    <property type="match status" value="1"/>
</dbReference>
<evidence type="ECO:0000256" key="1">
    <source>
        <dbReference type="SAM" id="Phobius"/>
    </source>
</evidence>
<accession>A0A2A8D1P0</accession>
<feature type="transmembrane region" description="Helical" evidence="1">
    <location>
        <begin position="99"/>
        <end position="119"/>
    </location>
</feature>
<gene>
    <name evidence="2" type="ORF">CRI94_00870</name>
</gene>
<feature type="transmembrane region" description="Helical" evidence="1">
    <location>
        <begin position="224"/>
        <end position="243"/>
    </location>
</feature>
<protein>
    <recommendedName>
        <fullName evidence="4">Stage II sporulation protein M</fullName>
    </recommendedName>
</protein>
<reference evidence="2 3" key="1">
    <citation type="submission" date="2017-10" db="EMBL/GenBank/DDBJ databases">
        <title>Draft genome of Longibacter Salinarum.</title>
        <authorList>
            <person name="Goh K.M."/>
            <person name="Shamsir M.S."/>
            <person name="Lim S.W."/>
        </authorList>
    </citation>
    <scope>NUCLEOTIDE SEQUENCE [LARGE SCALE GENOMIC DNA]</scope>
    <source>
        <strain evidence="2 3">KCTC 52045</strain>
    </source>
</reference>
<feature type="transmembrane region" description="Helical" evidence="1">
    <location>
        <begin position="168"/>
        <end position="188"/>
    </location>
</feature>
<proteinExistence type="predicted"/>
<comment type="caution">
    <text evidence="2">The sequence shown here is derived from an EMBL/GenBank/DDBJ whole genome shotgun (WGS) entry which is preliminary data.</text>
</comment>